<protein>
    <submittedName>
        <fullName evidence="1">Uncharacterized protein</fullName>
    </submittedName>
</protein>
<proteinExistence type="predicted"/>
<sequence>MNKLLNIGVGLLIILVVLLMVGQNNLLDVPEELLRDTVDVGMNVGTDIERDFETRDMHGSDYDVLGLINSQKVSNFYDDNNVISSHLFDLY</sequence>
<name>A0A5J6VMC1_9VIRU</name>
<accession>A0A5J6VMC1</accession>
<evidence type="ECO:0000313" key="1">
    <source>
        <dbReference type="EMBL" id="QFG75153.1"/>
    </source>
</evidence>
<dbReference type="EMBL" id="MN448299">
    <property type="protein sequence ID" value="QFG75153.1"/>
    <property type="molecule type" value="Genomic_DNA"/>
</dbReference>
<organism evidence="1">
    <name type="scientific">Megaviridae environmental sample</name>
    <dbReference type="NCBI Taxonomy" id="1737588"/>
    <lineage>
        <taxon>Viruses</taxon>
        <taxon>Varidnaviria</taxon>
        <taxon>Bamfordvirae</taxon>
        <taxon>Nucleocytoviricota</taxon>
        <taxon>Megaviricetes</taxon>
        <taxon>Imitervirales</taxon>
        <taxon>Mimiviridae</taxon>
        <taxon>environmental samples</taxon>
    </lineage>
</organism>
<reference evidence="1" key="1">
    <citation type="journal article" date="2019" name="Philos. Trans. R. Soc. Lond., B, Biol. Sci.">
        <title>Targeted metagenomic recovery of four divergent viruses reveals shared and distinctive characteristics of giant viruses of marine eukaryotes.</title>
        <authorList>
            <person name="Needham D.M."/>
            <person name="Poirier C."/>
            <person name="Hehenberger E."/>
            <person name="Jimenez V."/>
            <person name="Swalwell J.E."/>
            <person name="Santoro A.E."/>
            <person name="Worden A.Z."/>
        </authorList>
    </citation>
    <scope>NUCLEOTIDE SEQUENCE</scope>
    <source>
        <strain evidence="1">OPacV-421</strain>
    </source>
</reference>